<comment type="similarity">
    <text evidence="1">Belongs to the universal stress protein A family.</text>
</comment>
<dbReference type="PANTHER" id="PTHR43289:SF34">
    <property type="entry name" value="SERINE_THREONINE-PROTEIN KINASE YBDM-RELATED"/>
    <property type="match status" value="1"/>
</dbReference>
<dbReference type="Gene3D" id="1.10.510.10">
    <property type="entry name" value="Transferase(Phosphotransferase) domain 1"/>
    <property type="match status" value="1"/>
</dbReference>
<dbReference type="PRINTS" id="PR01438">
    <property type="entry name" value="UNVRSLSTRESS"/>
</dbReference>
<dbReference type="PROSITE" id="PS00108">
    <property type="entry name" value="PROTEIN_KINASE_ST"/>
    <property type="match status" value="1"/>
</dbReference>
<name>A0ABS5E0L2_9BURK</name>
<keyword evidence="4 7" id="KW-0418">Kinase</keyword>
<dbReference type="Gene3D" id="3.30.200.20">
    <property type="entry name" value="Phosphorylase Kinase, domain 1"/>
    <property type="match status" value="1"/>
</dbReference>
<evidence type="ECO:0000256" key="3">
    <source>
        <dbReference type="ARBA" id="ARBA00022741"/>
    </source>
</evidence>
<feature type="domain" description="Protein kinase" evidence="6">
    <location>
        <begin position="30"/>
        <end position="305"/>
    </location>
</feature>
<dbReference type="Proteomes" id="UP000672097">
    <property type="component" value="Unassembled WGS sequence"/>
</dbReference>
<protein>
    <submittedName>
        <fullName evidence="7">Protein kinase</fullName>
    </submittedName>
</protein>
<dbReference type="InterPro" id="IPR014729">
    <property type="entry name" value="Rossmann-like_a/b/a_fold"/>
</dbReference>
<dbReference type="PANTHER" id="PTHR43289">
    <property type="entry name" value="MITOGEN-ACTIVATED PROTEIN KINASE KINASE KINASE 20-RELATED"/>
    <property type="match status" value="1"/>
</dbReference>
<dbReference type="PROSITE" id="PS50011">
    <property type="entry name" value="PROTEIN_KINASE_DOM"/>
    <property type="match status" value="1"/>
</dbReference>
<evidence type="ECO:0000256" key="4">
    <source>
        <dbReference type="ARBA" id="ARBA00022777"/>
    </source>
</evidence>
<evidence type="ECO:0000256" key="5">
    <source>
        <dbReference type="ARBA" id="ARBA00022840"/>
    </source>
</evidence>
<evidence type="ECO:0000256" key="2">
    <source>
        <dbReference type="ARBA" id="ARBA00022679"/>
    </source>
</evidence>
<dbReference type="Gene3D" id="3.40.50.620">
    <property type="entry name" value="HUPs"/>
    <property type="match status" value="1"/>
</dbReference>
<gene>
    <name evidence="7" type="ORF">KAK11_16545</name>
</gene>
<dbReference type="Pfam" id="PF00582">
    <property type="entry name" value="Usp"/>
    <property type="match status" value="1"/>
</dbReference>
<keyword evidence="3" id="KW-0547">Nucleotide-binding</keyword>
<evidence type="ECO:0000256" key="1">
    <source>
        <dbReference type="ARBA" id="ARBA00008791"/>
    </source>
</evidence>
<reference evidence="7 8" key="1">
    <citation type="submission" date="2021-04" db="EMBL/GenBank/DDBJ databases">
        <title>The genome sequence of type strain Ideonella paludis KCTC 32238.</title>
        <authorList>
            <person name="Liu Y."/>
        </authorList>
    </citation>
    <scope>NUCLEOTIDE SEQUENCE [LARGE SCALE GENOMIC DNA]</scope>
    <source>
        <strain evidence="7 8">KCTC 32238</strain>
    </source>
</reference>
<dbReference type="CDD" id="cd14014">
    <property type="entry name" value="STKc_PknB_like"/>
    <property type="match status" value="1"/>
</dbReference>
<dbReference type="InterPro" id="IPR000719">
    <property type="entry name" value="Prot_kinase_dom"/>
</dbReference>
<keyword evidence="8" id="KW-1185">Reference proteome</keyword>
<dbReference type="InterPro" id="IPR006016">
    <property type="entry name" value="UspA"/>
</dbReference>
<evidence type="ECO:0000313" key="8">
    <source>
        <dbReference type="Proteomes" id="UP000672097"/>
    </source>
</evidence>
<evidence type="ECO:0000313" key="7">
    <source>
        <dbReference type="EMBL" id="MBQ0936938.1"/>
    </source>
</evidence>
<proteinExistence type="inferred from homology"/>
<evidence type="ECO:0000259" key="6">
    <source>
        <dbReference type="PROSITE" id="PS50011"/>
    </source>
</evidence>
<organism evidence="7 8">
    <name type="scientific">Ideonella paludis</name>
    <dbReference type="NCBI Taxonomy" id="1233411"/>
    <lineage>
        <taxon>Bacteria</taxon>
        <taxon>Pseudomonadati</taxon>
        <taxon>Pseudomonadota</taxon>
        <taxon>Betaproteobacteria</taxon>
        <taxon>Burkholderiales</taxon>
        <taxon>Sphaerotilaceae</taxon>
        <taxon>Ideonella</taxon>
    </lineage>
</organism>
<dbReference type="SMART" id="SM00220">
    <property type="entry name" value="S_TKc"/>
    <property type="match status" value="1"/>
</dbReference>
<dbReference type="SUPFAM" id="SSF52402">
    <property type="entry name" value="Adenine nucleotide alpha hydrolases-like"/>
    <property type="match status" value="1"/>
</dbReference>
<dbReference type="RefSeq" id="WP_210810337.1">
    <property type="nucleotide sequence ID" value="NZ_JAGQDG010000006.1"/>
</dbReference>
<dbReference type="GO" id="GO:0016301">
    <property type="term" value="F:kinase activity"/>
    <property type="evidence" value="ECO:0007669"/>
    <property type="project" value="UniProtKB-KW"/>
</dbReference>
<keyword evidence="5" id="KW-0067">ATP-binding</keyword>
<accession>A0ABS5E0L2</accession>
<comment type="caution">
    <text evidence="7">The sequence shown here is derived from an EMBL/GenBank/DDBJ whole genome shotgun (WGS) entry which is preliminary data.</text>
</comment>
<dbReference type="InterPro" id="IPR006015">
    <property type="entry name" value="Universal_stress_UspA"/>
</dbReference>
<dbReference type="EMBL" id="JAGQDG010000006">
    <property type="protein sequence ID" value="MBQ0936938.1"/>
    <property type="molecule type" value="Genomic_DNA"/>
</dbReference>
<dbReference type="InterPro" id="IPR011009">
    <property type="entry name" value="Kinase-like_dom_sf"/>
</dbReference>
<keyword evidence="2" id="KW-0808">Transferase</keyword>
<sequence>MDSNSFTGFASDAAEVGLNPLEAGQEIDGFKLEERLHQGGMATLWRVSILPDTPQGAKLAAKVTPGMPLIMKVPRIKGGEDPATIVGFEVERMIMPTLTGPHVPKFVAKGDFTRQPFIVMEHIPGASLRPRLDDAPLSLDEVVELGSRVAAALHELHRQHVVHLDIKPSNILFRPDGTAVLIDFGLSRHDHLPDLLDEEFTLPMGTGPYMSPEQVQFVRNDPRSDLFALGVMLYHLTTGERPFGAPNSVHGLRKRLFVEAVPPRAIRPDCPPWLQEVILKCLEVKPENRYQSAAQLSLALQDPTQIPLTKRAERMTRSGALTRLKRWFFAIGSEPETRGVSATQVVNQNPIIMAAVDVENAAPELIEKLRETVSRIVLTEPGARLACVSVMKIARIGMDELTDEKGQSVHVKQLISLKHWARPISKSLNLQDGRLTFHVLEAPDAASAIVEFARRNQVDHIVMGARGQSALRRYLGSVSSQVVAESDCTVTVVRASAPTEDAGQ</sequence>
<dbReference type="InterPro" id="IPR008271">
    <property type="entry name" value="Ser/Thr_kinase_AS"/>
</dbReference>
<dbReference type="SUPFAM" id="SSF56112">
    <property type="entry name" value="Protein kinase-like (PK-like)"/>
    <property type="match status" value="1"/>
</dbReference>
<dbReference type="Pfam" id="PF00069">
    <property type="entry name" value="Pkinase"/>
    <property type="match status" value="1"/>
</dbReference>